<dbReference type="STRING" id="938405.SAMN02927895_02877"/>
<feature type="compositionally biased region" description="Basic and acidic residues" evidence="6">
    <location>
        <begin position="669"/>
        <end position="683"/>
    </location>
</feature>
<dbReference type="EMBL" id="FMZX01000002">
    <property type="protein sequence ID" value="SDC70669.1"/>
    <property type="molecule type" value="Genomic_DNA"/>
</dbReference>
<dbReference type="InterPro" id="IPR003661">
    <property type="entry name" value="HisK_dim/P_dom"/>
</dbReference>
<evidence type="ECO:0000256" key="3">
    <source>
        <dbReference type="ARBA" id="ARBA00022553"/>
    </source>
</evidence>
<dbReference type="InterPro" id="IPR005467">
    <property type="entry name" value="His_kinase_dom"/>
</dbReference>
<dbReference type="GO" id="GO:0000155">
    <property type="term" value="F:phosphorelay sensor kinase activity"/>
    <property type="evidence" value="ECO:0007669"/>
    <property type="project" value="InterPro"/>
</dbReference>
<dbReference type="InterPro" id="IPR003594">
    <property type="entry name" value="HATPase_dom"/>
</dbReference>
<name>A0A1G6NS91_9PROT</name>
<feature type="region of interest" description="Disordered" evidence="6">
    <location>
        <begin position="547"/>
        <end position="568"/>
    </location>
</feature>
<dbReference type="PANTHER" id="PTHR43547:SF2">
    <property type="entry name" value="HYBRID SIGNAL TRANSDUCTION HISTIDINE KINASE C"/>
    <property type="match status" value="1"/>
</dbReference>
<dbReference type="FunFam" id="1.10.287.130:FF:000045">
    <property type="entry name" value="Two-component system sensor histidine kinase/response regulator"/>
    <property type="match status" value="1"/>
</dbReference>
<evidence type="ECO:0000256" key="1">
    <source>
        <dbReference type="ARBA" id="ARBA00000085"/>
    </source>
</evidence>
<dbReference type="Pfam" id="PF02518">
    <property type="entry name" value="HATPase_c"/>
    <property type="match status" value="1"/>
</dbReference>
<dbReference type="PRINTS" id="PR00344">
    <property type="entry name" value="BCTRLSENSOR"/>
</dbReference>
<evidence type="ECO:0000313" key="8">
    <source>
        <dbReference type="EMBL" id="SDC70669.1"/>
    </source>
</evidence>
<sequence length="735" mass="78725">MLCVCSEVTAQVLVERRLELQRDLAAQANATQSTEATCRTIAAAIAQHSWDIPFALIYLRAAEPWTLSLAAAVGVEAGGPAAPSRVRLDGPDAAWPWPLAEAATGAIAVVEATARIGALRGGPFGHAVATAIALPLSGAGGAEPLGVLVCGTNPSRALDSGYRAFYELLAGQVSAAIRNAEAYAEERRRAHALAELDRAKTQFFSNVSHEFRTPLTLLLGPVEDLLARPGLAPALREELAMVRRNALRLLRLVNALLDFARAEAGRAEASFEPVELGAATVELAGAFRSTIERAGLRFVVDCPPLREPAYVDPDLWEKIVLNLLSNAFKHTFKGRIAVALREDQDGMIRLSVTDTGVGIPGDQVGRVFDRFQRIEGARARTHEGSGIGLALVQELVSLHGGRISVESEPGRGSVFTVAIPAGQAHLPADRIGVPRRLQSTALGAEPFVAEAMRWSAGPAAAASSDAPKVVPIRPGLTEPPAAVATRPRIPLADDNADMRAYVERLLAADYDTVAVADGEAALGGPGPARTRPGLRPVARGFCHARHERGRAGGPRRRPPAGPPGAAGDRLCGAQGPAGLRRCRAAQALWPERATGRSPSVHHPRARESRRGRMRRRRPPAAAAWVRRNCRGRCSPLVAGRLPRQRWHHQRRVVPHPQPADMAADPVGEEAPRQAEREGEDRRQSRPSTNRVRCRDRRAGSRRALHPPPARRSAAPRPAYVHPSPPGGSLSVRPMR</sequence>
<dbReference type="InterPro" id="IPR029016">
    <property type="entry name" value="GAF-like_dom_sf"/>
</dbReference>
<dbReference type="Proteomes" id="UP000198925">
    <property type="component" value="Unassembled WGS sequence"/>
</dbReference>
<dbReference type="InterPro" id="IPR036097">
    <property type="entry name" value="HisK_dim/P_sf"/>
</dbReference>
<protein>
    <recommendedName>
        <fullName evidence="2">histidine kinase</fullName>
        <ecNumber evidence="2">2.7.13.3</ecNumber>
    </recommendedName>
</protein>
<comment type="catalytic activity">
    <reaction evidence="1">
        <text>ATP + protein L-histidine = ADP + protein N-phospho-L-histidine.</text>
        <dbReference type="EC" id="2.7.13.3"/>
    </reaction>
</comment>
<keyword evidence="9" id="KW-1185">Reference proteome</keyword>
<dbReference type="SUPFAM" id="SSF55781">
    <property type="entry name" value="GAF domain-like"/>
    <property type="match status" value="1"/>
</dbReference>
<dbReference type="SUPFAM" id="SSF47384">
    <property type="entry name" value="Homodimeric domain of signal transducing histidine kinase"/>
    <property type="match status" value="1"/>
</dbReference>
<evidence type="ECO:0000256" key="5">
    <source>
        <dbReference type="ARBA" id="ARBA00022777"/>
    </source>
</evidence>
<dbReference type="FunFam" id="3.30.565.10:FF:000006">
    <property type="entry name" value="Sensor histidine kinase WalK"/>
    <property type="match status" value="1"/>
</dbReference>
<dbReference type="Gene3D" id="1.10.287.130">
    <property type="match status" value="1"/>
</dbReference>
<evidence type="ECO:0000256" key="2">
    <source>
        <dbReference type="ARBA" id="ARBA00012438"/>
    </source>
</evidence>
<keyword evidence="3" id="KW-0597">Phosphoprotein</keyword>
<feature type="region of interest" description="Disordered" evidence="6">
    <location>
        <begin position="645"/>
        <end position="735"/>
    </location>
</feature>
<dbReference type="InterPro" id="IPR036890">
    <property type="entry name" value="HATPase_C_sf"/>
</dbReference>
<dbReference type="Gene3D" id="3.30.450.40">
    <property type="match status" value="1"/>
</dbReference>
<evidence type="ECO:0000256" key="6">
    <source>
        <dbReference type="SAM" id="MobiDB-lite"/>
    </source>
</evidence>
<evidence type="ECO:0000256" key="4">
    <source>
        <dbReference type="ARBA" id="ARBA00022679"/>
    </source>
</evidence>
<dbReference type="Gene3D" id="3.30.565.10">
    <property type="entry name" value="Histidine kinase-like ATPase, C-terminal domain"/>
    <property type="match status" value="1"/>
</dbReference>
<dbReference type="CDD" id="cd00082">
    <property type="entry name" value="HisKA"/>
    <property type="match status" value="1"/>
</dbReference>
<evidence type="ECO:0000313" key="9">
    <source>
        <dbReference type="Proteomes" id="UP000198925"/>
    </source>
</evidence>
<feature type="compositionally biased region" description="Basic residues" evidence="6">
    <location>
        <begin position="547"/>
        <end position="558"/>
    </location>
</feature>
<dbReference type="CDD" id="cd16922">
    <property type="entry name" value="HATPase_EvgS-ArcB-TorS-like"/>
    <property type="match status" value="1"/>
</dbReference>
<feature type="region of interest" description="Disordered" evidence="6">
    <location>
        <begin position="589"/>
        <end position="623"/>
    </location>
</feature>
<proteinExistence type="predicted"/>
<keyword evidence="4" id="KW-0808">Transferase</keyword>
<dbReference type="SMART" id="SM00387">
    <property type="entry name" value="HATPase_c"/>
    <property type="match status" value="1"/>
</dbReference>
<dbReference type="Pfam" id="PF00512">
    <property type="entry name" value="HisKA"/>
    <property type="match status" value="1"/>
</dbReference>
<dbReference type="AlphaFoldDB" id="A0A1G6NS91"/>
<accession>A0A1G6NS91</accession>
<dbReference type="PROSITE" id="PS50109">
    <property type="entry name" value="HIS_KIN"/>
    <property type="match status" value="1"/>
</dbReference>
<dbReference type="SMART" id="SM00388">
    <property type="entry name" value="HisKA"/>
    <property type="match status" value="1"/>
</dbReference>
<feature type="domain" description="Histidine kinase" evidence="7">
    <location>
        <begin position="206"/>
        <end position="423"/>
    </location>
</feature>
<keyword evidence="5 8" id="KW-0418">Kinase</keyword>
<feature type="compositionally biased region" description="Basic residues" evidence="6">
    <location>
        <begin position="691"/>
        <end position="704"/>
    </location>
</feature>
<gene>
    <name evidence="8" type="ORF">SAMN04487779_1002127</name>
</gene>
<reference evidence="8 9" key="1">
    <citation type="submission" date="2016-10" db="EMBL/GenBank/DDBJ databases">
        <authorList>
            <person name="de Groot N.N."/>
        </authorList>
    </citation>
    <scope>NUCLEOTIDE SEQUENCE [LARGE SCALE GENOMIC DNA]</scope>
    <source>
        <strain evidence="8 9">CPCC 100156</strain>
    </source>
</reference>
<dbReference type="SUPFAM" id="SSF55874">
    <property type="entry name" value="ATPase domain of HSP90 chaperone/DNA topoisomerase II/histidine kinase"/>
    <property type="match status" value="1"/>
</dbReference>
<dbReference type="InterPro" id="IPR004358">
    <property type="entry name" value="Sig_transdc_His_kin-like_C"/>
</dbReference>
<evidence type="ECO:0000259" key="7">
    <source>
        <dbReference type="PROSITE" id="PS50109"/>
    </source>
</evidence>
<dbReference type="EC" id="2.7.13.3" evidence="2"/>
<dbReference type="PANTHER" id="PTHR43547">
    <property type="entry name" value="TWO-COMPONENT HISTIDINE KINASE"/>
    <property type="match status" value="1"/>
</dbReference>
<organism evidence="8 9">
    <name type="scientific">Belnapia rosea</name>
    <dbReference type="NCBI Taxonomy" id="938405"/>
    <lineage>
        <taxon>Bacteria</taxon>
        <taxon>Pseudomonadati</taxon>
        <taxon>Pseudomonadota</taxon>
        <taxon>Alphaproteobacteria</taxon>
        <taxon>Acetobacterales</taxon>
        <taxon>Roseomonadaceae</taxon>
        <taxon>Belnapia</taxon>
    </lineage>
</organism>